<dbReference type="OrthoDB" id="541556at2759"/>
<comment type="caution">
    <text evidence="1">The sequence shown here is derived from an EMBL/GenBank/DDBJ whole genome shotgun (WGS) entry which is preliminary data.</text>
</comment>
<gene>
    <name evidence="1" type="ORF">CBR_g39207</name>
</gene>
<keyword evidence="2" id="KW-1185">Reference proteome</keyword>
<evidence type="ECO:0008006" key="3">
    <source>
        <dbReference type="Google" id="ProtNLM"/>
    </source>
</evidence>
<accession>A0A388LRK6</accession>
<organism evidence="1 2">
    <name type="scientific">Chara braunii</name>
    <name type="common">Braun's stonewort</name>
    <dbReference type="NCBI Taxonomy" id="69332"/>
    <lineage>
        <taxon>Eukaryota</taxon>
        <taxon>Viridiplantae</taxon>
        <taxon>Streptophyta</taxon>
        <taxon>Charophyceae</taxon>
        <taxon>Charales</taxon>
        <taxon>Characeae</taxon>
        <taxon>Chara</taxon>
    </lineage>
</organism>
<reference evidence="1 2" key="1">
    <citation type="journal article" date="2018" name="Cell">
        <title>The Chara Genome: Secondary Complexity and Implications for Plant Terrestrialization.</title>
        <authorList>
            <person name="Nishiyama T."/>
            <person name="Sakayama H."/>
            <person name="Vries J.D."/>
            <person name="Buschmann H."/>
            <person name="Saint-Marcoux D."/>
            <person name="Ullrich K.K."/>
            <person name="Haas F.B."/>
            <person name="Vanderstraeten L."/>
            <person name="Becker D."/>
            <person name="Lang D."/>
            <person name="Vosolsobe S."/>
            <person name="Rombauts S."/>
            <person name="Wilhelmsson P.K.I."/>
            <person name="Janitza P."/>
            <person name="Kern R."/>
            <person name="Heyl A."/>
            <person name="Rumpler F."/>
            <person name="Villalobos L.I.A.C."/>
            <person name="Clay J.M."/>
            <person name="Skokan R."/>
            <person name="Toyoda A."/>
            <person name="Suzuki Y."/>
            <person name="Kagoshima H."/>
            <person name="Schijlen E."/>
            <person name="Tajeshwar N."/>
            <person name="Catarino B."/>
            <person name="Hetherington A.J."/>
            <person name="Saltykova A."/>
            <person name="Bonnot C."/>
            <person name="Breuninger H."/>
            <person name="Symeonidi A."/>
            <person name="Radhakrishnan G.V."/>
            <person name="Van Nieuwerburgh F."/>
            <person name="Deforce D."/>
            <person name="Chang C."/>
            <person name="Karol K.G."/>
            <person name="Hedrich R."/>
            <person name="Ulvskov P."/>
            <person name="Glockner G."/>
            <person name="Delwiche C.F."/>
            <person name="Petrasek J."/>
            <person name="Van de Peer Y."/>
            <person name="Friml J."/>
            <person name="Beilby M."/>
            <person name="Dolan L."/>
            <person name="Kohara Y."/>
            <person name="Sugano S."/>
            <person name="Fujiyama A."/>
            <person name="Delaux P.-M."/>
            <person name="Quint M."/>
            <person name="TheiBen G."/>
            <person name="Hagemann M."/>
            <person name="Harholt J."/>
            <person name="Dunand C."/>
            <person name="Zachgo S."/>
            <person name="Langdale J."/>
            <person name="Maumus F."/>
            <person name="Straeten D.V.D."/>
            <person name="Gould S.B."/>
            <person name="Rensing S.A."/>
        </authorList>
    </citation>
    <scope>NUCLEOTIDE SEQUENCE [LARGE SCALE GENOMIC DNA]</scope>
    <source>
        <strain evidence="1 2">S276</strain>
    </source>
</reference>
<dbReference type="Proteomes" id="UP000265515">
    <property type="component" value="Unassembled WGS sequence"/>
</dbReference>
<proteinExistence type="predicted"/>
<name>A0A388LRK6_CHABU</name>
<evidence type="ECO:0000313" key="2">
    <source>
        <dbReference type="Proteomes" id="UP000265515"/>
    </source>
</evidence>
<dbReference type="EMBL" id="BFEA01000493">
    <property type="protein sequence ID" value="GBG84832.1"/>
    <property type="molecule type" value="Genomic_DNA"/>
</dbReference>
<dbReference type="Gramene" id="GBG84832">
    <property type="protein sequence ID" value="GBG84832"/>
    <property type="gene ID" value="CBR_g39207"/>
</dbReference>
<dbReference type="AlphaFoldDB" id="A0A388LRK6"/>
<protein>
    <recommendedName>
        <fullName evidence="3">NADH-ubiquinone oxidoreductase B9 subunit</fullName>
    </recommendedName>
</protein>
<sequence>MRSMGEMIRYAMIREPVVMWSCFIAGIGVALPIIVPPIKNAFPGSEPVRPLSSMEVVNALKKPRTNLSQISSNWTKLEAQSSKQ</sequence>
<evidence type="ECO:0000313" key="1">
    <source>
        <dbReference type="EMBL" id="GBG84832.1"/>
    </source>
</evidence>